<comment type="caution">
    <text evidence="5">The sequence shown here is derived from an EMBL/GenBank/DDBJ whole genome shotgun (WGS) entry which is preliminary data.</text>
</comment>
<dbReference type="Pfam" id="PF08402">
    <property type="entry name" value="TOBE_2"/>
    <property type="match status" value="1"/>
</dbReference>
<dbReference type="InterPro" id="IPR003439">
    <property type="entry name" value="ABC_transporter-like_ATP-bd"/>
</dbReference>
<evidence type="ECO:0000313" key="5">
    <source>
        <dbReference type="EMBL" id="EFK97043.1"/>
    </source>
</evidence>
<dbReference type="InterPro" id="IPR050093">
    <property type="entry name" value="ABC_SmlMolc_Importer"/>
</dbReference>
<dbReference type="PANTHER" id="PTHR42781">
    <property type="entry name" value="SPERMIDINE/PUTRESCINE IMPORT ATP-BINDING PROTEIN POTA"/>
    <property type="match status" value="1"/>
</dbReference>
<keyword evidence="3" id="KW-0067">ATP-binding</keyword>
<dbReference type="GO" id="GO:0043190">
    <property type="term" value="C:ATP-binding cassette (ABC) transporter complex"/>
    <property type="evidence" value="ECO:0007669"/>
    <property type="project" value="InterPro"/>
</dbReference>
<evidence type="ECO:0000259" key="4">
    <source>
        <dbReference type="PROSITE" id="PS50893"/>
    </source>
</evidence>
<protein>
    <submittedName>
        <fullName evidence="5">Spermidine/putrescine ABC transporter ATPase subunit</fullName>
    </submittedName>
</protein>
<evidence type="ECO:0000256" key="1">
    <source>
        <dbReference type="ARBA" id="ARBA00022448"/>
    </source>
</evidence>
<dbReference type="Pfam" id="PF00005">
    <property type="entry name" value="ABC_tran"/>
    <property type="match status" value="1"/>
</dbReference>
<dbReference type="Gene3D" id="2.40.50.100">
    <property type="match status" value="1"/>
</dbReference>
<dbReference type="InterPro" id="IPR008995">
    <property type="entry name" value="Mo/tungstate-bd_C_term_dom"/>
</dbReference>
<dbReference type="FunFam" id="3.40.50.300:FF:000425">
    <property type="entry name" value="Probable ABC transporter, ATP-binding subunit"/>
    <property type="match status" value="1"/>
</dbReference>
<reference evidence="5" key="1">
    <citation type="submission" date="2010-07" db="EMBL/GenBank/DDBJ databases">
        <authorList>
            <consortium name="CONSOLIDER consortium CSD2007-00005"/>
            <person name="Guazzaroni M.-E."/>
            <person name="Richter M."/>
            <person name="Garcia-Salamanca A."/>
            <person name="Yarza P."/>
            <person name="Ferrer M."/>
        </authorList>
    </citation>
    <scope>NUCLEOTIDE SEQUENCE</scope>
</reference>
<dbReference type="PROSITE" id="PS50893">
    <property type="entry name" value="ABC_TRANSPORTER_2"/>
    <property type="match status" value="1"/>
</dbReference>
<dbReference type="EMBL" id="ADZX01000363">
    <property type="protein sequence ID" value="EFK97043.1"/>
    <property type="molecule type" value="Genomic_DNA"/>
</dbReference>
<dbReference type="AlphaFoldDB" id="D9PHC0"/>
<reference evidence="5" key="2">
    <citation type="journal article" date="2011" name="Microb. Ecol.">
        <title>Taxonomic and Functional Metagenomic Profiling of the Microbial Community in the Anoxic Sediment of a Sub-saline Shallow Lake (Laguna de Carrizo, Central Spain).</title>
        <authorList>
            <person name="Ferrer M."/>
            <person name="Guazzaroni M.E."/>
            <person name="Richter M."/>
            <person name="Garcia-Salamanca A."/>
            <person name="Yarza P."/>
            <person name="Suarez-Suarez A."/>
            <person name="Solano J."/>
            <person name="Alcaide M."/>
            <person name="van Dillewijn P."/>
            <person name="Molina-Henares M.A."/>
            <person name="Lopez-Cortes N."/>
            <person name="Al-Ramahi Y."/>
            <person name="Guerrero C."/>
            <person name="Acosta A."/>
            <person name="de Eugenio L.I."/>
            <person name="Martinez V."/>
            <person name="Marques S."/>
            <person name="Rojo F."/>
            <person name="Santero E."/>
            <person name="Genilloud O."/>
            <person name="Perez-Perez J."/>
            <person name="Rossello-Mora R."/>
            <person name="Ramos J.L."/>
        </authorList>
    </citation>
    <scope>NUCLEOTIDE SEQUENCE</scope>
</reference>
<dbReference type="Gene3D" id="3.40.50.300">
    <property type="entry name" value="P-loop containing nucleotide triphosphate hydrolases"/>
    <property type="match status" value="1"/>
</dbReference>
<dbReference type="SMART" id="SM00382">
    <property type="entry name" value="AAA"/>
    <property type="match status" value="1"/>
</dbReference>
<dbReference type="InterPro" id="IPR003593">
    <property type="entry name" value="AAA+_ATPase"/>
</dbReference>
<evidence type="ECO:0000256" key="2">
    <source>
        <dbReference type="ARBA" id="ARBA00022741"/>
    </source>
</evidence>
<name>D9PHC0_9ZZZZ</name>
<keyword evidence="1" id="KW-0813">Transport</keyword>
<organism evidence="5">
    <name type="scientific">sediment metagenome</name>
    <dbReference type="NCBI Taxonomy" id="749907"/>
    <lineage>
        <taxon>unclassified sequences</taxon>
        <taxon>metagenomes</taxon>
        <taxon>ecological metagenomes</taxon>
    </lineage>
</organism>
<dbReference type="InterPro" id="IPR027417">
    <property type="entry name" value="P-loop_NTPase"/>
</dbReference>
<proteinExistence type="predicted"/>
<dbReference type="InterPro" id="IPR013611">
    <property type="entry name" value="Transp-assoc_OB_typ2"/>
</dbReference>
<sequence length="362" mass="40557">MIEITNISKNFSGKSEKVHAVDHLSIAVPEGKLFTLLGPSGCGKSTTLRCVAGLEKPETGTIKLGNEILFSAEKNIFVQAHKRDIGMVFQSYAIWPHMKVFDNVAFPLKVMKMSRKEIEQRVQKALDTVGLKGLENRLAPQLSGGQQQRVSLARALVKEPKVLLLDEPLSNLDAKLREQMRIEIKELQKRLKITTLYVTHDQTEALAISDYIAVMNQGRLLDVANPKEIYFQPRSKFTADFIGLTNILKGTVKGIYGKTAELETAIGKLQCLCPEQAQIGDSYWICIRPEDIIVTRKSEAAGKNNFTGKIRQMIFLGEMLDCQILSGQEILRARLHPKSRLMENETVHLYIDPAALICIQNN</sequence>
<keyword evidence="2" id="KW-0547">Nucleotide-binding</keyword>
<dbReference type="GO" id="GO:0022857">
    <property type="term" value="F:transmembrane transporter activity"/>
    <property type="evidence" value="ECO:0007669"/>
    <property type="project" value="InterPro"/>
</dbReference>
<dbReference type="PANTHER" id="PTHR42781:SF4">
    <property type="entry name" value="SPERMIDINE_PUTRESCINE IMPORT ATP-BINDING PROTEIN POTA"/>
    <property type="match status" value="1"/>
</dbReference>
<dbReference type="SUPFAM" id="SSF52540">
    <property type="entry name" value="P-loop containing nucleoside triphosphate hydrolases"/>
    <property type="match status" value="1"/>
</dbReference>
<dbReference type="GO" id="GO:0016887">
    <property type="term" value="F:ATP hydrolysis activity"/>
    <property type="evidence" value="ECO:0007669"/>
    <property type="project" value="InterPro"/>
</dbReference>
<dbReference type="InterPro" id="IPR017871">
    <property type="entry name" value="ABC_transporter-like_CS"/>
</dbReference>
<gene>
    <name evidence="5" type="ORF">LDC_0920</name>
</gene>
<dbReference type="SUPFAM" id="SSF50331">
    <property type="entry name" value="MOP-like"/>
    <property type="match status" value="1"/>
</dbReference>
<evidence type="ECO:0000256" key="3">
    <source>
        <dbReference type="ARBA" id="ARBA00022840"/>
    </source>
</evidence>
<accession>D9PHC0</accession>
<dbReference type="GO" id="GO:0005524">
    <property type="term" value="F:ATP binding"/>
    <property type="evidence" value="ECO:0007669"/>
    <property type="project" value="UniProtKB-KW"/>
</dbReference>
<dbReference type="PROSITE" id="PS00211">
    <property type="entry name" value="ABC_TRANSPORTER_1"/>
    <property type="match status" value="1"/>
</dbReference>
<feature type="domain" description="ABC transporter" evidence="4">
    <location>
        <begin position="2"/>
        <end position="242"/>
    </location>
</feature>